<feature type="compositionally biased region" description="Basic and acidic residues" evidence="1">
    <location>
        <begin position="247"/>
        <end position="276"/>
    </location>
</feature>
<proteinExistence type="predicted"/>
<feature type="compositionally biased region" description="Basic and acidic residues" evidence="1">
    <location>
        <begin position="72"/>
        <end position="84"/>
    </location>
</feature>
<dbReference type="AlphaFoldDB" id="A0A8J4XWF5"/>
<feature type="compositionally biased region" description="Basic residues" evidence="1">
    <location>
        <begin position="590"/>
        <end position="606"/>
    </location>
</feature>
<feature type="compositionally biased region" description="Polar residues" evidence="1">
    <location>
        <begin position="43"/>
        <end position="55"/>
    </location>
</feature>
<accession>A0A8J4XWF5</accession>
<name>A0A8J4XWF5_CHIOP</name>
<feature type="compositionally biased region" description="Basic and acidic residues" evidence="1">
    <location>
        <begin position="523"/>
        <end position="560"/>
    </location>
</feature>
<organism evidence="2 3">
    <name type="scientific">Chionoecetes opilio</name>
    <name type="common">Atlantic snow crab</name>
    <name type="synonym">Cancer opilio</name>
    <dbReference type="NCBI Taxonomy" id="41210"/>
    <lineage>
        <taxon>Eukaryota</taxon>
        <taxon>Metazoa</taxon>
        <taxon>Ecdysozoa</taxon>
        <taxon>Arthropoda</taxon>
        <taxon>Crustacea</taxon>
        <taxon>Multicrustacea</taxon>
        <taxon>Malacostraca</taxon>
        <taxon>Eumalacostraca</taxon>
        <taxon>Eucarida</taxon>
        <taxon>Decapoda</taxon>
        <taxon>Pleocyemata</taxon>
        <taxon>Brachyura</taxon>
        <taxon>Eubrachyura</taxon>
        <taxon>Majoidea</taxon>
        <taxon>Majidae</taxon>
        <taxon>Chionoecetes</taxon>
    </lineage>
</organism>
<feature type="compositionally biased region" description="Low complexity" evidence="1">
    <location>
        <begin position="568"/>
        <end position="589"/>
    </location>
</feature>
<feature type="compositionally biased region" description="Basic and acidic residues" evidence="1">
    <location>
        <begin position="134"/>
        <end position="187"/>
    </location>
</feature>
<dbReference type="OrthoDB" id="8197371at2759"/>
<dbReference type="Proteomes" id="UP000770661">
    <property type="component" value="Unassembled WGS sequence"/>
</dbReference>
<dbReference type="EMBL" id="JACEEZ010019504">
    <property type="protein sequence ID" value="KAG0715642.1"/>
    <property type="molecule type" value="Genomic_DNA"/>
</dbReference>
<gene>
    <name evidence="2" type="ORF">GWK47_011462</name>
</gene>
<feature type="compositionally biased region" description="Basic and acidic residues" evidence="1">
    <location>
        <begin position="285"/>
        <end position="335"/>
    </location>
</feature>
<feature type="compositionally biased region" description="Acidic residues" evidence="1">
    <location>
        <begin position="485"/>
        <end position="502"/>
    </location>
</feature>
<feature type="compositionally biased region" description="Basic and acidic residues" evidence="1">
    <location>
        <begin position="93"/>
        <end position="126"/>
    </location>
</feature>
<protein>
    <submittedName>
        <fullName evidence="2">Uncharacterized protein</fullName>
    </submittedName>
</protein>
<evidence type="ECO:0000256" key="1">
    <source>
        <dbReference type="SAM" id="MobiDB-lite"/>
    </source>
</evidence>
<keyword evidence="3" id="KW-1185">Reference proteome</keyword>
<sequence length="606" mass="70027">MFLLPLTENVRDQVSTRRSTTSITTPNVAAAAVTNATPEATSCPRSSRRATSSSWVAYGDYENDDSQDTPEEDHPPPKSRRETLATRSRKKHLNEEHEDDKRRDGSLRNRRRIEQEENDKENQREHVSRRRKRPEVERETEGRREATNKSRRVEPEGEEGQREGSSRLRKRIDAEECDREKQRENSLRRRRKPEMEDSEEESNKEPSVRPNKRREELEESEDDATREAPVQNNKVVEAEESEEDSPTPEKDSKLKVKSEEPSPLTKDSRLKVKGEEESLSPNKDSTSKLRVKGETAEEDHHPASGLRESSRIRRRLEPEEKKEPREHHRDLPERAHRLRNKTPVSSTRNTAIGSSRRRKHSEIEDEEEVVVEVTSSRGRTIRVKQHPEAEEYFNSHRNKRPRKSEEVEHITPRNEEAERSTKRKDEVDRNVRKEAEEILRPRKSKRIEEQPEPVNLRPKKLRPSRNLEGAAAGLRTNLTPTPAVDQEEVGLEKEEEGPETMELEMPHLEPMVDLEKTTVQLPAERKNDDKSKSDNPPETKTDKLIVSDVEEKTNDSDRLSLVRKRGWPKGVPRGPKGVPRAPKITTPTRGRGRPASRGRPKSKVSV</sequence>
<comment type="caution">
    <text evidence="2">The sequence shown here is derived from an EMBL/GenBank/DDBJ whole genome shotgun (WGS) entry which is preliminary data.</text>
</comment>
<feature type="compositionally biased region" description="Polar residues" evidence="1">
    <location>
        <begin position="342"/>
        <end position="353"/>
    </location>
</feature>
<evidence type="ECO:0000313" key="2">
    <source>
        <dbReference type="EMBL" id="KAG0715642.1"/>
    </source>
</evidence>
<feature type="compositionally biased region" description="Basic and acidic residues" evidence="1">
    <location>
        <begin position="403"/>
        <end position="440"/>
    </location>
</feature>
<feature type="compositionally biased region" description="Acidic residues" evidence="1">
    <location>
        <begin position="61"/>
        <end position="71"/>
    </location>
</feature>
<feature type="region of interest" description="Disordered" evidence="1">
    <location>
        <begin position="1"/>
        <end position="606"/>
    </location>
</feature>
<feature type="compositionally biased region" description="Low complexity" evidence="1">
    <location>
        <begin position="16"/>
        <end position="41"/>
    </location>
</feature>
<reference evidence="2" key="1">
    <citation type="submission" date="2020-07" db="EMBL/GenBank/DDBJ databases">
        <title>The High-quality genome of the commercially important snow crab, Chionoecetes opilio.</title>
        <authorList>
            <person name="Jeong J.-H."/>
            <person name="Ryu S."/>
        </authorList>
    </citation>
    <scope>NUCLEOTIDE SEQUENCE</scope>
    <source>
        <strain evidence="2">MADBK_172401_WGS</strain>
        <tissue evidence="2">Digestive gland</tissue>
    </source>
</reference>
<evidence type="ECO:0000313" key="3">
    <source>
        <dbReference type="Proteomes" id="UP000770661"/>
    </source>
</evidence>